<comment type="caution">
    <text evidence="6">The sequence shown here is derived from an EMBL/GenBank/DDBJ whole genome shotgun (WGS) entry which is preliminary data.</text>
</comment>
<dbReference type="AlphaFoldDB" id="A0A841U771"/>
<dbReference type="InterPro" id="IPR001647">
    <property type="entry name" value="HTH_TetR"/>
</dbReference>
<dbReference type="GO" id="GO:0045892">
    <property type="term" value="P:negative regulation of DNA-templated transcription"/>
    <property type="evidence" value="ECO:0007669"/>
    <property type="project" value="InterPro"/>
</dbReference>
<organism evidence="6 7">
    <name type="scientific">Cohnella xylanilytica</name>
    <dbReference type="NCBI Taxonomy" id="557555"/>
    <lineage>
        <taxon>Bacteria</taxon>
        <taxon>Bacillati</taxon>
        <taxon>Bacillota</taxon>
        <taxon>Bacilli</taxon>
        <taxon>Bacillales</taxon>
        <taxon>Paenibacillaceae</taxon>
        <taxon>Cohnella</taxon>
    </lineage>
</organism>
<dbReference type="SUPFAM" id="SSF46689">
    <property type="entry name" value="Homeodomain-like"/>
    <property type="match status" value="1"/>
</dbReference>
<evidence type="ECO:0000256" key="1">
    <source>
        <dbReference type="ARBA" id="ARBA00023015"/>
    </source>
</evidence>
<dbReference type="Proteomes" id="UP000553776">
    <property type="component" value="Unassembled WGS sequence"/>
</dbReference>
<dbReference type="Pfam" id="PF08360">
    <property type="entry name" value="TetR_C_5"/>
    <property type="match status" value="1"/>
</dbReference>
<reference evidence="6 7" key="1">
    <citation type="submission" date="2020-08" db="EMBL/GenBank/DDBJ databases">
        <title>Cohnella phylogeny.</title>
        <authorList>
            <person name="Dunlap C."/>
        </authorList>
    </citation>
    <scope>NUCLEOTIDE SEQUENCE [LARGE SCALE GENOMIC DNA]</scope>
    <source>
        <strain evidence="6 7">DSM 25239</strain>
    </source>
</reference>
<dbReference type="Pfam" id="PF00440">
    <property type="entry name" value="TetR_N"/>
    <property type="match status" value="1"/>
</dbReference>
<proteinExistence type="predicted"/>
<evidence type="ECO:0000256" key="2">
    <source>
        <dbReference type="ARBA" id="ARBA00023125"/>
    </source>
</evidence>
<dbReference type="PANTHER" id="PTHR47506">
    <property type="entry name" value="TRANSCRIPTIONAL REGULATORY PROTEIN"/>
    <property type="match status" value="1"/>
</dbReference>
<gene>
    <name evidence="6" type="ORF">H7B90_26120</name>
</gene>
<dbReference type="InterPro" id="IPR013571">
    <property type="entry name" value="Tscrpt_reg_QacR_C"/>
</dbReference>
<protein>
    <submittedName>
        <fullName evidence="6">TetR/AcrR family transcriptional regulator</fullName>
    </submittedName>
</protein>
<dbReference type="RefSeq" id="WP_185138839.1">
    <property type="nucleotide sequence ID" value="NZ_BORM01000024.1"/>
</dbReference>
<dbReference type="PROSITE" id="PS50977">
    <property type="entry name" value="HTH_TETR_2"/>
    <property type="match status" value="1"/>
</dbReference>
<dbReference type="GO" id="GO:0003700">
    <property type="term" value="F:DNA-binding transcription factor activity"/>
    <property type="evidence" value="ECO:0007669"/>
    <property type="project" value="InterPro"/>
</dbReference>
<evidence type="ECO:0000313" key="6">
    <source>
        <dbReference type="EMBL" id="MBB6694878.1"/>
    </source>
</evidence>
<keyword evidence="1" id="KW-0805">Transcription regulation</keyword>
<dbReference type="EMBL" id="JACJVR010000106">
    <property type="protein sequence ID" value="MBB6694878.1"/>
    <property type="molecule type" value="Genomic_DNA"/>
</dbReference>
<dbReference type="PRINTS" id="PR00455">
    <property type="entry name" value="HTHTETR"/>
</dbReference>
<name>A0A841U771_9BACL</name>
<keyword evidence="7" id="KW-1185">Reference proteome</keyword>
<sequence length="196" mass="22313">MNKKQQQTEQTKRRIADASRALFVKKGYKATSIEDIVKATGCSAGNIYYHFKSKEGLFLHLIGEWDREWEEKWLAKEPLYPTVTDKLYGMAEHLAREQINHPLTKAIDEFFNNSEKDSEAEERIGEMVQGYINFNKQLLQRGIDSGEFKPADVTGLAVILDSLLYGLSLHARHMEQSQALAAYRLAMDVFLGGIAK</sequence>
<dbReference type="SUPFAM" id="SSF48498">
    <property type="entry name" value="Tetracyclin repressor-like, C-terminal domain"/>
    <property type="match status" value="1"/>
</dbReference>
<evidence type="ECO:0000259" key="5">
    <source>
        <dbReference type="PROSITE" id="PS50977"/>
    </source>
</evidence>
<dbReference type="Gene3D" id="1.10.10.60">
    <property type="entry name" value="Homeodomain-like"/>
    <property type="match status" value="1"/>
</dbReference>
<evidence type="ECO:0000256" key="4">
    <source>
        <dbReference type="PROSITE-ProRule" id="PRU00335"/>
    </source>
</evidence>
<dbReference type="PANTHER" id="PTHR47506:SF1">
    <property type="entry name" value="HTH-TYPE TRANSCRIPTIONAL REGULATOR YJDC"/>
    <property type="match status" value="1"/>
</dbReference>
<feature type="domain" description="HTH tetR-type" evidence="5">
    <location>
        <begin position="9"/>
        <end position="69"/>
    </location>
</feature>
<accession>A0A841U771</accession>
<dbReference type="InterPro" id="IPR036271">
    <property type="entry name" value="Tet_transcr_reg_TetR-rel_C_sf"/>
</dbReference>
<feature type="DNA-binding region" description="H-T-H motif" evidence="4">
    <location>
        <begin position="32"/>
        <end position="51"/>
    </location>
</feature>
<dbReference type="GO" id="GO:0003677">
    <property type="term" value="F:DNA binding"/>
    <property type="evidence" value="ECO:0007669"/>
    <property type="project" value="UniProtKB-UniRule"/>
</dbReference>
<keyword evidence="3" id="KW-0804">Transcription</keyword>
<evidence type="ECO:0000313" key="7">
    <source>
        <dbReference type="Proteomes" id="UP000553776"/>
    </source>
</evidence>
<dbReference type="Gene3D" id="1.10.357.10">
    <property type="entry name" value="Tetracycline Repressor, domain 2"/>
    <property type="match status" value="1"/>
</dbReference>
<evidence type="ECO:0000256" key="3">
    <source>
        <dbReference type="ARBA" id="ARBA00023163"/>
    </source>
</evidence>
<keyword evidence="2 4" id="KW-0238">DNA-binding</keyword>
<dbReference type="InterPro" id="IPR009057">
    <property type="entry name" value="Homeodomain-like_sf"/>
</dbReference>